<feature type="domain" description="VOC" evidence="1">
    <location>
        <begin position="4"/>
        <end position="129"/>
    </location>
</feature>
<dbReference type="InterPro" id="IPR004360">
    <property type="entry name" value="Glyas_Fos-R_dOase_dom"/>
</dbReference>
<evidence type="ECO:0000313" key="2">
    <source>
        <dbReference type="EMBL" id="QKE93266.1"/>
    </source>
</evidence>
<dbReference type="PROSITE" id="PS51819">
    <property type="entry name" value="VOC"/>
    <property type="match status" value="1"/>
</dbReference>
<organism evidence="2 3">
    <name type="scientific">Lichenicola cladoniae</name>
    <dbReference type="NCBI Taxonomy" id="1484109"/>
    <lineage>
        <taxon>Bacteria</taxon>
        <taxon>Pseudomonadati</taxon>
        <taxon>Pseudomonadota</taxon>
        <taxon>Alphaproteobacteria</taxon>
        <taxon>Acetobacterales</taxon>
        <taxon>Acetobacteraceae</taxon>
        <taxon>Lichenicola</taxon>
    </lineage>
</organism>
<dbReference type="PANTHER" id="PTHR39434">
    <property type="match status" value="1"/>
</dbReference>
<keyword evidence="3" id="KW-1185">Reference proteome</keyword>
<dbReference type="GO" id="GO:0051213">
    <property type="term" value="F:dioxygenase activity"/>
    <property type="evidence" value="ECO:0007669"/>
    <property type="project" value="UniProtKB-KW"/>
</dbReference>
<keyword evidence="2" id="KW-0223">Dioxygenase</keyword>
<evidence type="ECO:0000313" key="3">
    <source>
        <dbReference type="Proteomes" id="UP000500767"/>
    </source>
</evidence>
<dbReference type="Proteomes" id="UP000500767">
    <property type="component" value="Plasmid unnamed1"/>
</dbReference>
<gene>
    <name evidence="2" type="ORF">HN018_22630</name>
</gene>
<geneLocation type="plasmid" evidence="2 3">
    <name>unnamed1</name>
</geneLocation>
<name>A0A6M8HYD7_9PROT</name>
<dbReference type="InterPro" id="IPR037523">
    <property type="entry name" value="VOC_core"/>
</dbReference>
<sequence length="138" mass="15861">MSMSAFHMAFRIDEIESTRQFYGELLQCSQGRESATWIDFDFFGNQISAHLGARPDWKLETMVDDTAVPLNHFGAVISWSEWERLHQRLQVAGVPFILEPQVRFVGMPGEQATFFVSDPSGNALEFKAYRHEDAVFKR</sequence>
<dbReference type="PANTHER" id="PTHR39434:SF1">
    <property type="entry name" value="VOC DOMAIN-CONTAINING PROTEIN"/>
    <property type="match status" value="1"/>
</dbReference>
<dbReference type="SUPFAM" id="SSF54593">
    <property type="entry name" value="Glyoxalase/Bleomycin resistance protein/Dihydroxybiphenyl dioxygenase"/>
    <property type="match status" value="1"/>
</dbReference>
<reference evidence="2 3" key="1">
    <citation type="journal article" date="2014" name="World J. Microbiol. Biotechnol.">
        <title>Biodiversity and physiological characteristics of Antarctic and Arctic lichens-associated bacteria.</title>
        <authorList>
            <person name="Lee Y.M."/>
            <person name="Kim E.H."/>
            <person name="Lee H.K."/>
            <person name="Hong S.G."/>
        </authorList>
    </citation>
    <scope>NUCLEOTIDE SEQUENCE [LARGE SCALE GENOMIC DNA]</scope>
    <source>
        <strain evidence="2 3">PAMC 26569</strain>
        <plasmid evidence="2">unnamed1</plasmid>
    </source>
</reference>
<keyword evidence="2" id="KW-0614">Plasmid</keyword>
<dbReference type="EMBL" id="CP053709">
    <property type="protein sequence ID" value="QKE93266.1"/>
    <property type="molecule type" value="Genomic_DNA"/>
</dbReference>
<dbReference type="AlphaFoldDB" id="A0A6M8HYD7"/>
<proteinExistence type="predicted"/>
<dbReference type="Gene3D" id="3.10.180.10">
    <property type="entry name" value="2,3-Dihydroxybiphenyl 1,2-Dioxygenase, domain 1"/>
    <property type="match status" value="1"/>
</dbReference>
<accession>A0A6M8HYD7</accession>
<keyword evidence="2" id="KW-0560">Oxidoreductase</keyword>
<dbReference type="Pfam" id="PF00903">
    <property type="entry name" value="Glyoxalase"/>
    <property type="match status" value="1"/>
</dbReference>
<dbReference type="InterPro" id="IPR029068">
    <property type="entry name" value="Glyas_Bleomycin-R_OHBP_Dase"/>
</dbReference>
<protein>
    <submittedName>
        <fullName evidence="2">Dioxygenase</fullName>
    </submittedName>
</protein>
<dbReference type="KEGG" id="lck:HN018_22630"/>
<evidence type="ECO:0000259" key="1">
    <source>
        <dbReference type="PROSITE" id="PS51819"/>
    </source>
</evidence>